<dbReference type="GeneID" id="78455035"/>
<feature type="binding site" evidence="8">
    <location>
        <position position="304"/>
    </location>
    <ligand>
        <name>GTP</name>
        <dbReference type="ChEBI" id="CHEBI:37565"/>
    </ligand>
</feature>
<feature type="binding site" evidence="8">
    <location>
        <position position="40"/>
    </location>
    <ligand>
        <name>Mg(2+)</name>
        <dbReference type="ChEBI" id="CHEBI:18420"/>
    </ligand>
</feature>
<dbReference type="Pfam" id="PF00709">
    <property type="entry name" value="Adenylsucc_synt"/>
    <property type="match status" value="1"/>
</dbReference>
<proteinExistence type="inferred from homology"/>
<dbReference type="RefSeq" id="WP_005979399.1">
    <property type="nucleotide sequence ID" value="NZ_BAABXY010000001.1"/>
</dbReference>
<comment type="catalytic activity">
    <reaction evidence="8 10">
        <text>IMP + L-aspartate + GTP = N(6)-(1,2-dicarboxyethyl)-AMP + GDP + phosphate + 2 H(+)</text>
        <dbReference type="Rhea" id="RHEA:15753"/>
        <dbReference type="ChEBI" id="CHEBI:15378"/>
        <dbReference type="ChEBI" id="CHEBI:29991"/>
        <dbReference type="ChEBI" id="CHEBI:37565"/>
        <dbReference type="ChEBI" id="CHEBI:43474"/>
        <dbReference type="ChEBI" id="CHEBI:57567"/>
        <dbReference type="ChEBI" id="CHEBI:58053"/>
        <dbReference type="ChEBI" id="CHEBI:58189"/>
        <dbReference type="EC" id="6.3.4.4"/>
    </reaction>
</comment>
<dbReference type="InterPro" id="IPR001114">
    <property type="entry name" value="Adenylosuccinate_synthetase"/>
</dbReference>
<dbReference type="GO" id="GO:0046040">
    <property type="term" value="P:IMP metabolic process"/>
    <property type="evidence" value="ECO:0007669"/>
    <property type="project" value="TreeGrafter"/>
</dbReference>
<feature type="binding site" description="in other chain" evidence="8">
    <location>
        <begin position="38"/>
        <end position="41"/>
    </location>
    <ligand>
        <name>IMP</name>
        <dbReference type="ChEBI" id="CHEBI:58053"/>
        <note>ligand shared between dimeric partners</note>
    </ligand>
</feature>
<dbReference type="Gene3D" id="3.40.440.10">
    <property type="entry name" value="Adenylosuccinate Synthetase, subunit A, domain 1"/>
    <property type="match status" value="1"/>
</dbReference>
<feature type="binding site" evidence="8">
    <location>
        <begin position="40"/>
        <end position="42"/>
    </location>
    <ligand>
        <name>GTP</name>
        <dbReference type="ChEBI" id="CHEBI:37565"/>
    </ligand>
</feature>
<feature type="binding site" evidence="8">
    <location>
        <position position="142"/>
    </location>
    <ligand>
        <name>IMP</name>
        <dbReference type="ChEBI" id="CHEBI:58053"/>
        <note>ligand shared between dimeric partners</note>
    </ligand>
</feature>
<dbReference type="KEGG" id="ful:C4N20_09445"/>
<name>A0AAX2J7T6_9FUSO</name>
<keyword evidence="4 8" id="KW-0547">Nucleotide-binding</keyword>
<comment type="subunit">
    <text evidence="1 8">Homodimer.</text>
</comment>
<gene>
    <name evidence="8 11" type="primary">purA</name>
    <name evidence="11" type="ORF">NCTC12112_00443</name>
</gene>
<keyword evidence="5 8" id="KW-0658">Purine biosynthesis</keyword>
<feature type="binding site" description="in other chain" evidence="8">
    <location>
        <position position="238"/>
    </location>
    <ligand>
        <name>IMP</name>
        <dbReference type="ChEBI" id="CHEBI:58053"/>
        <note>ligand shared between dimeric partners</note>
    </ligand>
</feature>
<evidence type="ECO:0000256" key="10">
    <source>
        <dbReference type="RuleBase" id="RU000520"/>
    </source>
</evidence>
<dbReference type="GO" id="GO:0000287">
    <property type="term" value="F:magnesium ion binding"/>
    <property type="evidence" value="ECO:0007669"/>
    <property type="project" value="UniProtKB-UniRule"/>
</dbReference>
<keyword evidence="7 8" id="KW-0342">GTP-binding</keyword>
<dbReference type="HAMAP" id="MF_00011">
    <property type="entry name" value="Adenylosucc_synth"/>
    <property type="match status" value="1"/>
</dbReference>
<comment type="subcellular location">
    <subcellularLocation>
        <location evidence="8">Cytoplasm</location>
    </subcellularLocation>
</comment>
<evidence type="ECO:0000256" key="7">
    <source>
        <dbReference type="ARBA" id="ARBA00023134"/>
    </source>
</evidence>
<feature type="binding site" description="in other chain" evidence="8">
    <location>
        <position position="302"/>
    </location>
    <ligand>
        <name>IMP</name>
        <dbReference type="ChEBI" id="CHEBI:58053"/>
        <note>ligand shared between dimeric partners</note>
    </ligand>
</feature>
<dbReference type="SMART" id="SM00788">
    <property type="entry name" value="Adenylsucc_synt"/>
    <property type="match status" value="1"/>
</dbReference>
<evidence type="ECO:0000256" key="9">
    <source>
        <dbReference type="PROSITE-ProRule" id="PRU10134"/>
    </source>
</evidence>
<comment type="similarity">
    <text evidence="8 10">Belongs to the adenylosuccinate synthetase family.</text>
</comment>
<dbReference type="PANTHER" id="PTHR11846:SF0">
    <property type="entry name" value="ADENYLOSUCCINATE SYNTHETASE"/>
    <property type="match status" value="1"/>
</dbReference>
<dbReference type="EC" id="6.3.4.4" evidence="8 10"/>
<dbReference type="GO" id="GO:0005737">
    <property type="term" value="C:cytoplasm"/>
    <property type="evidence" value="ECO:0007669"/>
    <property type="project" value="UniProtKB-SubCell"/>
</dbReference>
<keyword evidence="8" id="KW-0963">Cytoplasm</keyword>
<accession>A0AAX2J7T6</accession>
<feature type="binding site" description="in other chain" evidence="8">
    <location>
        <position position="128"/>
    </location>
    <ligand>
        <name>IMP</name>
        <dbReference type="ChEBI" id="CHEBI:58053"/>
        <note>ligand shared between dimeric partners</note>
    </ligand>
</feature>
<feature type="active site" description="Proton donor" evidence="8">
    <location>
        <position position="41"/>
    </location>
</feature>
<feature type="binding site" evidence="8">
    <location>
        <begin position="298"/>
        <end position="304"/>
    </location>
    <ligand>
        <name>substrate</name>
    </ligand>
</feature>
<evidence type="ECO:0000256" key="4">
    <source>
        <dbReference type="ARBA" id="ARBA00022741"/>
    </source>
</evidence>
<feature type="binding site" evidence="8">
    <location>
        <position position="13"/>
    </location>
    <ligand>
        <name>Mg(2+)</name>
        <dbReference type="ChEBI" id="CHEBI:18420"/>
    </ligand>
</feature>
<feature type="binding site" description="in other chain" evidence="8">
    <location>
        <begin position="13"/>
        <end position="16"/>
    </location>
    <ligand>
        <name>IMP</name>
        <dbReference type="ChEBI" id="CHEBI:58053"/>
        <note>ligand shared between dimeric partners</note>
    </ligand>
</feature>
<dbReference type="PROSITE" id="PS01266">
    <property type="entry name" value="ADENYLOSUCCIN_SYN_1"/>
    <property type="match status" value="1"/>
</dbReference>
<evidence type="ECO:0000256" key="3">
    <source>
        <dbReference type="ARBA" id="ARBA00022723"/>
    </source>
</evidence>
<keyword evidence="3 8" id="KW-0479">Metal-binding</keyword>
<dbReference type="Gene3D" id="1.10.300.10">
    <property type="entry name" value="Adenylosuccinate Synthetase, subunit A, domain 2"/>
    <property type="match status" value="1"/>
</dbReference>
<protein>
    <recommendedName>
        <fullName evidence="8 10">Adenylosuccinate synthetase</fullName>
        <shortName evidence="8">AMPSase</shortName>
        <shortName evidence="8">AdSS</shortName>
        <ecNumber evidence="8 10">6.3.4.4</ecNumber>
    </recommendedName>
    <alternativeName>
        <fullName evidence="8">IMP--aspartate ligase</fullName>
    </alternativeName>
</protein>
<comment type="pathway">
    <text evidence="8 10">Purine metabolism; AMP biosynthesis via de novo pathway; AMP from IMP: step 1/2.</text>
</comment>
<dbReference type="FunFam" id="1.10.300.10:FF:000001">
    <property type="entry name" value="Adenylosuccinate synthetase"/>
    <property type="match status" value="1"/>
</dbReference>
<dbReference type="GO" id="GO:0044208">
    <property type="term" value="P:'de novo' AMP biosynthetic process"/>
    <property type="evidence" value="ECO:0007669"/>
    <property type="project" value="UniProtKB-UniRule"/>
</dbReference>
<feature type="binding site" evidence="8">
    <location>
        <begin position="412"/>
        <end position="414"/>
    </location>
    <ligand>
        <name>GTP</name>
        <dbReference type="ChEBI" id="CHEBI:37565"/>
    </ligand>
</feature>
<keyword evidence="2 8" id="KW-0436">Ligase</keyword>
<dbReference type="Gene3D" id="3.90.170.10">
    <property type="entry name" value="Adenylosuccinate Synthetase, subunit A, domain 3"/>
    <property type="match status" value="1"/>
</dbReference>
<comment type="cofactor">
    <cofactor evidence="8">
        <name>Mg(2+)</name>
        <dbReference type="ChEBI" id="CHEBI:18420"/>
    </cofactor>
    <text evidence="8">Binds 1 Mg(2+) ion per subunit.</text>
</comment>
<feature type="binding site" evidence="8">
    <location>
        <begin position="12"/>
        <end position="18"/>
    </location>
    <ligand>
        <name>GTP</name>
        <dbReference type="ChEBI" id="CHEBI:37565"/>
    </ligand>
</feature>
<dbReference type="AlphaFoldDB" id="A0AAX2J7T6"/>
<feature type="active site" evidence="9">
    <location>
        <position position="139"/>
    </location>
</feature>
<sequence length="426" mass="46953">MAGYVVVGTQWGDEGKGKIIDVLANKADYVVRFQGGNNAGHTVVVNGEKFVLHLLPSGMLHGNGKCIIGPGVVIDPKVLLQELDTLEAKGAKVDHLFISDRAHIIMPYHVRMDELCEENSGEHKIGTTKRGIGPCYADKINRVGIRAVDLLDMNIFADKLKRGLEAKNLIFTKIYGAEPLSFDTIFEEYKGYADRLKHRIMDSIPEINKALDDGKLVLFEGAQAMMLDINYGTYPYVTSSSPTTGGVTTGAGVSPRKITKGIGVMKAYTTRVGEGPFVTELTDELGEQLRKTGFEYGATTGRPRRCGWLDLVVGKYAVDINGLTDIVITKIDVLSGLDTVKICVAYDIDGKRYTSVPASTEILSRAIPVYEELPGWKEDITQMKNYDELPENCKKYIKRMEEFLGCPISVVSVGPDRTQNIHIREI</sequence>
<feature type="binding site" evidence="8">
    <location>
        <begin position="330"/>
        <end position="332"/>
    </location>
    <ligand>
        <name>GTP</name>
        <dbReference type="ChEBI" id="CHEBI:37565"/>
    </ligand>
</feature>
<evidence type="ECO:0000256" key="5">
    <source>
        <dbReference type="ARBA" id="ARBA00022755"/>
    </source>
</evidence>
<organism evidence="11 12">
    <name type="scientific">Fusobacterium ulcerans</name>
    <dbReference type="NCBI Taxonomy" id="861"/>
    <lineage>
        <taxon>Bacteria</taxon>
        <taxon>Fusobacteriati</taxon>
        <taxon>Fusobacteriota</taxon>
        <taxon>Fusobacteriia</taxon>
        <taxon>Fusobacteriales</taxon>
        <taxon>Fusobacteriaceae</taxon>
        <taxon>Fusobacterium</taxon>
    </lineage>
</organism>
<dbReference type="InterPro" id="IPR033128">
    <property type="entry name" value="Adenylosuccin_syn_Lys_AS"/>
</dbReference>
<dbReference type="SUPFAM" id="SSF52540">
    <property type="entry name" value="P-loop containing nucleoside triphosphate hydrolases"/>
    <property type="match status" value="1"/>
</dbReference>
<keyword evidence="6 8" id="KW-0460">Magnesium</keyword>
<dbReference type="InterPro" id="IPR042110">
    <property type="entry name" value="Adenylosuccinate_synth_dom2"/>
</dbReference>
<dbReference type="InterPro" id="IPR042109">
    <property type="entry name" value="Adenylosuccinate_synth_dom1"/>
</dbReference>
<dbReference type="InterPro" id="IPR018220">
    <property type="entry name" value="Adenylosuccin_syn_GTP-bd"/>
</dbReference>
<dbReference type="InterPro" id="IPR027417">
    <property type="entry name" value="P-loop_NTPase"/>
</dbReference>
<dbReference type="InterPro" id="IPR042111">
    <property type="entry name" value="Adenylosuccinate_synth_dom3"/>
</dbReference>
<dbReference type="FunFam" id="3.90.170.10:FF:000001">
    <property type="entry name" value="Adenylosuccinate synthetase"/>
    <property type="match status" value="1"/>
</dbReference>
<evidence type="ECO:0000256" key="6">
    <source>
        <dbReference type="ARBA" id="ARBA00022842"/>
    </source>
</evidence>
<dbReference type="NCBIfam" id="TIGR00184">
    <property type="entry name" value="purA"/>
    <property type="match status" value="1"/>
</dbReference>
<dbReference type="Proteomes" id="UP000249008">
    <property type="component" value="Chromosome 1"/>
</dbReference>
<dbReference type="NCBIfam" id="NF002223">
    <property type="entry name" value="PRK01117.1"/>
    <property type="match status" value="1"/>
</dbReference>
<comment type="function">
    <text evidence="8">Plays an important role in the de novo pathway of purine nucleotide biosynthesis. Catalyzes the first committed step in the biosynthesis of AMP from IMP.</text>
</comment>
<feature type="active site" description="Proton acceptor" evidence="8">
    <location>
        <position position="13"/>
    </location>
</feature>
<feature type="binding site" description="in other chain" evidence="8">
    <location>
        <position position="223"/>
    </location>
    <ligand>
        <name>IMP</name>
        <dbReference type="ChEBI" id="CHEBI:58053"/>
        <note>ligand shared between dimeric partners</note>
    </ligand>
</feature>
<dbReference type="GO" id="GO:0004019">
    <property type="term" value="F:adenylosuccinate synthase activity"/>
    <property type="evidence" value="ECO:0007669"/>
    <property type="project" value="UniProtKB-UniRule"/>
</dbReference>
<reference evidence="11 12" key="1">
    <citation type="submission" date="2018-06" db="EMBL/GenBank/DDBJ databases">
        <authorList>
            <consortium name="Pathogen Informatics"/>
            <person name="Doyle S."/>
        </authorList>
    </citation>
    <scope>NUCLEOTIDE SEQUENCE [LARGE SCALE GENOMIC DNA]</scope>
    <source>
        <strain evidence="11 12">NCTC12112</strain>
    </source>
</reference>
<dbReference type="PANTHER" id="PTHR11846">
    <property type="entry name" value="ADENYLOSUCCINATE SYNTHETASE"/>
    <property type="match status" value="1"/>
</dbReference>
<evidence type="ECO:0000256" key="2">
    <source>
        <dbReference type="ARBA" id="ARBA00022598"/>
    </source>
</evidence>
<dbReference type="CDD" id="cd03108">
    <property type="entry name" value="AdSS"/>
    <property type="match status" value="1"/>
</dbReference>
<dbReference type="GO" id="GO:0005525">
    <property type="term" value="F:GTP binding"/>
    <property type="evidence" value="ECO:0007669"/>
    <property type="project" value="UniProtKB-UniRule"/>
</dbReference>
<dbReference type="PROSITE" id="PS00513">
    <property type="entry name" value="ADENYLOSUCCIN_SYN_2"/>
    <property type="match status" value="1"/>
</dbReference>
<evidence type="ECO:0000313" key="12">
    <source>
        <dbReference type="Proteomes" id="UP000249008"/>
    </source>
</evidence>
<evidence type="ECO:0000256" key="1">
    <source>
        <dbReference type="ARBA" id="ARBA00011738"/>
    </source>
</evidence>
<dbReference type="EMBL" id="LS483487">
    <property type="protein sequence ID" value="SQJ00088.1"/>
    <property type="molecule type" value="Genomic_DNA"/>
</dbReference>
<evidence type="ECO:0000256" key="8">
    <source>
        <dbReference type="HAMAP-Rule" id="MF_00011"/>
    </source>
</evidence>
<evidence type="ECO:0000313" key="11">
    <source>
        <dbReference type="EMBL" id="SQJ00088.1"/>
    </source>
</evidence>